<feature type="active site" description="Charge relay system" evidence="5">
    <location>
        <position position="530"/>
    </location>
</feature>
<comment type="caution">
    <text evidence="8">The sequence shown here is derived from an EMBL/GenBank/DDBJ whole genome shotgun (WGS) entry which is preliminary data.</text>
</comment>
<accession>A0A7W5JTJ7</accession>
<keyword evidence="4 5" id="KW-0720">Serine protease</keyword>
<protein>
    <recommendedName>
        <fullName evidence="7">Peptidase S8/S53 domain-containing protein</fullName>
    </recommendedName>
</protein>
<comment type="similarity">
    <text evidence="1 5">Belongs to the peptidase S8 family.</text>
</comment>
<dbReference type="PANTHER" id="PTHR43806:SF11">
    <property type="entry name" value="CEREVISIN-RELATED"/>
    <property type="match status" value="1"/>
</dbReference>
<evidence type="ECO:0000313" key="9">
    <source>
        <dbReference type="Proteomes" id="UP000565572"/>
    </source>
</evidence>
<dbReference type="RefSeq" id="WP_183337087.1">
    <property type="nucleotide sequence ID" value="NZ_JACHZG010000001.1"/>
</dbReference>
<dbReference type="GO" id="GO:0004252">
    <property type="term" value="F:serine-type endopeptidase activity"/>
    <property type="evidence" value="ECO:0007669"/>
    <property type="project" value="UniProtKB-UniRule"/>
</dbReference>
<evidence type="ECO:0000256" key="5">
    <source>
        <dbReference type="PROSITE-ProRule" id="PRU01240"/>
    </source>
</evidence>
<organism evidence="8 9">
    <name type="scientific">Microlunatus antarcticus</name>
    <dbReference type="NCBI Taxonomy" id="53388"/>
    <lineage>
        <taxon>Bacteria</taxon>
        <taxon>Bacillati</taxon>
        <taxon>Actinomycetota</taxon>
        <taxon>Actinomycetes</taxon>
        <taxon>Propionibacteriales</taxon>
        <taxon>Propionibacteriaceae</taxon>
        <taxon>Microlunatus</taxon>
    </lineage>
</organism>
<dbReference type="Gene3D" id="3.40.50.200">
    <property type="entry name" value="Peptidase S8/S53 domain"/>
    <property type="match status" value="1"/>
</dbReference>
<feature type="active site" description="Charge relay system" evidence="5">
    <location>
        <position position="324"/>
    </location>
</feature>
<keyword evidence="9" id="KW-1185">Reference proteome</keyword>
<feature type="active site" description="Charge relay system" evidence="5">
    <location>
        <position position="271"/>
    </location>
</feature>
<evidence type="ECO:0000256" key="3">
    <source>
        <dbReference type="ARBA" id="ARBA00022801"/>
    </source>
</evidence>
<proteinExistence type="inferred from homology"/>
<reference evidence="8 9" key="1">
    <citation type="submission" date="2020-08" db="EMBL/GenBank/DDBJ databases">
        <title>Sequencing the genomes of 1000 actinobacteria strains.</title>
        <authorList>
            <person name="Klenk H.-P."/>
        </authorList>
    </citation>
    <scope>NUCLEOTIDE SEQUENCE [LARGE SCALE GENOMIC DNA]</scope>
    <source>
        <strain evidence="8 9">DSM 11053</strain>
    </source>
</reference>
<feature type="region of interest" description="Disordered" evidence="6">
    <location>
        <begin position="1"/>
        <end position="36"/>
    </location>
</feature>
<gene>
    <name evidence="8" type="ORF">FHX39_001023</name>
</gene>
<dbReference type="InterPro" id="IPR050131">
    <property type="entry name" value="Peptidase_S8_subtilisin-like"/>
</dbReference>
<name>A0A7W5JTJ7_9ACTN</name>
<evidence type="ECO:0000256" key="6">
    <source>
        <dbReference type="SAM" id="MobiDB-lite"/>
    </source>
</evidence>
<keyword evidence="3 5" id="KW-0378">Hydrolase</keyword>
<keyword evidence="2 5" id="KW-0645">Protease</keyword>
<dbReference type="AlphaFoldDB" id="A0A7W5JTJ7"/>
<evidence type="ECO:0000313" key="8">
    <source>
        <dbReference type="EMBL" id="MBB3326079.1"/>
    </source>
</evidence>
<dbReference type="InterPro" id="IPR000209">
    <property type="entry name" value="Peptidase_S8/S53_dom"/>
</dbReference>
<evidence type="ECO:0000259" key="7">
    <source>
        <dbReference type="Pfam" id="PF00082"/>
    </source>
</evidence>
<dbReference type="InterPro" id="IPR036852">
    <property type="entry name" value="Peptidase_S8/S53_dom_sf"/>
</dbReference>
<dbReference type="EMBL" id="JACHZG010000001">
    <property type="protein sequence ID" value="MBB3326079.1"/>
    <property type="molecule type" value="Genomic_DNA"/>
</dbReference>
<evidence type="ECO:0000256" key="2">
    <source>
        <dbReference type="ARBA" id="ARBA00022670"/>
    </source>
</evidence>
<evidence type="ECO:0000256" key="1">
    <source>
        <dbReference type="ARBA" id="ARBA00011073"/>
    </source>
</evidence>
<dbReference type="CDD" id="cd00306">
    <property type="entry name" value="Peptidases_S8_S53"/>
    <property type="match status" value="1"/>
</dbReference>
<feature type="domain" description="Peptidase S8/S53" evidence="7">
    <location>
        <begin position="265"/>
        <end position="542"/>
    </location>
</feature>
<sequence>MPYDPADSNAPTARPPLAPTPRRHGPRRDHLDPRGARFLDPGTAVRFAGQRLQPTPYVGGGLLVRPGPDGAVEPEVLDALRSAADAEGWALEVDPTDTALVDLVRRAGLLGGRSPLVVRVSLARPVDDTRPRTTPDAWPVLQRYRADVDASWRGAVQLQHLLTTSAGSGERTDGHGMQPSPYVAHAATPNPYVAHAPQTNPYVAHAPTPNPYVAHPYVAHPAGSSSAAATGEYAQPGWGGRVPVRWVGPRPARLTEAQLAGRRRPVVAVLDTGTGRHPWLDDVVDRTPTCGPLRIGLTDPATDLERSGVVTGGLTGSLDVEAGHGTFVAGLVHQRCPDARILSVRVVQPDGVIDEYDVLQALNMLWVRQVLALAEDEPDALVDVVSLSLGYYHEDPADAAFDPLLLAPLQALARLGVLVVTSAGNDATSRPIFPASFAPHPGGVVTETSVDEVPLVAVGALNPDGTAALFSNDGPWVRAWRPGASIVSTVPTTFDGGQQASSRVTADGGVRSTIDPDNFSSGFATWSGTSFAAPILAGDLARRLLDDGATRLEDARDVEARVEAGWRAVRAEAPGVEEPR</sequence>
<dbReference type="PANTHER" id="PTHR43806">
    <property type="entry name" value="PEPTIDASE S8"/>
    <property type="match status" value="1"/>
</dbReference>
<dbReference type="PROSITE" id="PS51892">
    <property type="entry name" value="SUBTILASE"/>
    <property type="match status" value="1"/>
</dbReference>
<evidence type="ECO:0000256" key="4">
    <source>
        <dbReference type="ARBA" id="ARBA00022825"/>
    </source>
</evidence>
<dbReference type="GO" id="GO:0006508">
    <property type="term" value="P:proteolysis"/>
    <property type="evidence" value="ECO:0007669"/>
    <property type="project" value="UniProtKB-KW"/>
</dbReference>
<dbReference type="Pfam" id="PF00082">
    <property type="entry name" value="Peptidase_S8"/>
    <property type="match status" value="1"/>
</dbReference>
<dbReference type="Proteomes" id="UP000565572">
    <property type="component" value="Unassembled WGS sequence"/>
</dbReference>
<dbReference type="SUPFAM" id="SSF52743">
    <property type="entry name" value="Subtilisin-like"/>
    <property type="match status" value="1"/>
</dbReference>